<reference evidence="1" key="1">
    <citation type="submission" date="2019-07" db="EMBL/GenBank/DDBJ databases">
        <authorList>
            <person name="Dittberner H."/>
        </authorList>
    </citation>
    <scope>NUCLEOTIDE SEQUENCE [LARGE SCALE GENOMIC DNA]</scope>
</reference>
<comment type="caution">
    <text evidence="1">The sequence shown here is derived from an EMBL/GenBank/DDBJ whole genome shotgun (WGS) entry which is preliminary data.</text>
</comment>
<proteinExistence type="predicted"/>
<keyword evidence="2" id="KW-1185">Reference proteome</keyword>
<dbReference type="EMBL" id="CABITT030000008">
    <property type="protein sequence ID" value="VVB18005.1"/>
    <property type="molecule type" value="Genomic_DNA"/>
</dbReference>
<sequence>MESWGVEVKAGNTYTAPVLEDELIHISRAVSKSDDNDGSHFEKEKVVSSFSRRISVGKKKRKNERGGDYFTCLCFLEKAGEGESPPRSFFLFFFPTDILPSSV</sequence>
<protein>
    <submittedName>
        <fullName evidence="1">Uncharacterized protein</fullName>
    </submittedName>
</protein>
<dbReference type="AlphaFoldDB" id="A0A565CWC4"/>
<dbReference type="Proteomes" id="UP000489600">
    <property type="component" value="Unassembled WGS sequence"/>
</dbReference>
<accession>A0A565CWC4</accession>
<evidence type="ECO:0000313" key="1">
    <source>
        <dbReference type="EMBL" id="VVB18005.1"/>
    </source>
</evidence>
<organism evidence="1 2">
    <name type="scientific">Arabis nemorensis</name>
    <dbReference type="NCBI Taxonomy" id="586526"/>
    <lineage>
        <taxon>Eukaryota</taxon>
        <taxon>Viridiplantae</taxon>
        <taxon>Streptophyta</taxon>
        <taxon>Embryophyta</taxon>
        <taxon>Tracheophyta</taxon>
        <taxon>Spermatophyta</taxon>
        <taxon>Magnoliopsida</taxon>
        <taxon>eudicotyledons</taxon>
        <taxon>Gunneridae</taxon>
        <taxon>Pentapetalae</taxon>
        <taxon>rosids</taxon>
        <taxon>malvids</taxon>
        <taxon>Brassicales</taxon>
        <taxon>Brassicaceae</taxon>
        <taxon>Arabideae</taxon>
        <taxon>Arabis</taxon>
    </lineage>
</organism>
<evidence type="ECO:0000313" key="2">
    <source>
        <dbReference type="Proteomes" id="UP000489600"/>
    </source>
</evidence>
<gene>
    <name evidence="1" type="ORF">ANE_LOCUS28449</name>
</gene>
<name>A0A565CWC4_9BRAS</name>